<reference evidence="17 21" key="2">
    <citation type="submission" date="2019-07" db="EMBL/GenBank/DDBJ databases">
        <title>Draft genome Sequence of Chlorobium phaeovibrioides sp. strain PhvTcv-s14, from the Phylum Chlorobi.</title>
        <authorList>
            <person name="Babenko V."/>
            <person name="Boldyreva D."/>
            <person name="Kanygina A."/>
            <person name="Selezneva O."/>
            <person name="Akopiyan T."/>
            <person name="Lunina O."/>
        </authorList>
    </citation>
    <scope>NUCLEOTIDE SEQUENCE [LARGE SCALE GENOMIC DNA]</scope>
    <source>
        <strain evidence="17 21">GrTcv12</strain>
    </source>
</reference>
<evidence type="ECO:0000313" key="22">
    <source>
        <dbReference type="Proteomes" id="UP000489351"/>
    </source>
</evidence>
<dbReference type="PROSITE" id="PS51918">
    <property type="entry name" value="RADICAL_SAM"/>
    <property type="match status" value="1"/>
</dbReference>
<dbReference type="Pfam" id="PF04055">
    <property type="entry name" value="Radical_SAM"/>
    <property type="match status" value="1"/>
</dbReference>
<dbReference type="InterPro" id="IPR025895">
    <property type="entry name" value="LAM_C_dom"/>
</dbReference>
<dbReference type="NCBIfam" id="TIGR00238">
    <property type="entry name" value="KamA family radical SAM protein"/>
    <property type="match status" value="1"/>
</dbReference>
<gene>
    <name evidence="19" type="primary">ablA</name>
    <name evidence="19" type="ORF">EKD02_03770</name>
    <name evidence="17" type="ORF">FP507_08015</name>
    <name evidence="18" type="ORF">GJ685_02365</name>
</gene>
<evidence type="ECO:0000256" key="8">
    <source>
        <dbReference type="ARBA" id="ARBA00022691"/>
    </source>
</evidence>
<comment type="catalytic activity">
    <reaction evidence="1">
        <text>L-lysine = (3S)-3,6-diaminohexanoate</text>
        <dbReference type="Rhea" id="RHEA:19177"/>
        <dbReference type="ChEBI" id="CHEBI:32551"/>
        <dbReference type="ChEBI" id="CHEBI:57434"/>
        <dbReference type="EC" id="5.4.3.2"/>
    </reaction>
</comment>
<keyword evidence="22" id="KW-1185">Reference proteome</keyword>
<dbReference type="Pfam" id="PF12544">
    <property type="entry name" value="LAM_C"/>
    <property type="match status" value="1"/>
</dbReference>
<dbReference type="NCBIfam" id="TIGR03820">
    <property type="entry name" value="lys_2_3_AblA"/>
    <property type="match status" value="1"/>
</dbReference>
<evidence type="ECO:0000256" key="10">
    <source>
        <dbReference type="ARBA" id="ARBA00022898"/>
    </source>
</evidence>
<organism evidence="19 20">
    <name type="scientific">Chlorobium phaeovibrioides</name>
    <dbReference type="NCBI Taxonomy" id="1094"/>
    <lineage>
        <taxon>Bacteria</taxon>
        <taxon>Pseudomonadati</taxon>
        <taxon>Chlorobiota</taxon>
        <taxon>Chlorobiia</taxon>
        <taxon>Chlorobiales</taxon>
        <taxon>Chlorobiaceae</taxon>
        <taxon>Chlorobium/Pelodictyon group</taxon>
        <taxon>Chlorobium</taxon>
    </lineage>
</organism>
<keyword evidence="10 15" id="KW-0663">Pyridoxal phosphate</keyword>
<comment type="caution">
    <text evidence="19">The sequence shown here is derived from an EMBL/GenBank/DDBJ whole genome shotgun (WGS) entry which is preliminary data.</text>
</comment>
<evidence type="ECO:0000256" key="11">
    <source>
        <dbReference type="ARBA" id="ARBA00023004"/>
    </source>
</evidence>
<feature type="modified residue" description="N6-(pyridoxal phosphate)lysine" evidence="15">
    <location>
        <position position="346"/>
    </location>
</feature>
<evidence type="ECO:0000256" key="13">
    <source>
        <dbReference type="ARBA" id="ARBA00023235"/>
    </source>
</evidence>
<dbReference type="Proteomes" id="UP000327458">
    <property type="component" value="Unassembled WGS sequence"/>
</dbReference>
<dbReference type="Gene3D" id="6.10.140.1170">
    <property type="match status" value="1"/>
</dbReference>
<dbReference type="EMBL" id="RXYK01000004">
    <property type="protein sequence ID" value="RTY38800.1"/>
    <property type="molecule type" value="Genomic_DNA"/>
</dbReference>
<dbReference type="Gene3D" id="3.20.20.70">
    <property type="entry name" value="Aldolase class I"/>
    <property type="match status" value="1"/>
</dbReference>
<dbReference type="InterPro" id="IPR022459">
    <property type="entry name" value="Lysine_aminomutase"/>
</dbReference>
<evidence type="ECO:0000256" key="2">
    <source>
        <dbReference type="ARBA" id="ARBA00001933"/>
    </source>
</evidence>
<evidence type="ECO:0000256" key="6">
    <source>
        <dbReference type="ARBA" id="ARBA00022363"/>
    </source>
</evidence>
<dbReference type="GO" id="GO:0050066">
    <property type="term" value="F:L-lysine 2,3-aminomutase activity"/>
    <property type="evidence" value="ECO:0007669"/>
    <property type="project" value="UniProtKB-EC"/>
</dbReference>
<evidence type="ECO:0000256" key="15">
    <source>
        <dbReference type="PIRSR" id="PIRSR603739-50"/>
    </source>
</evidence>
<comment type="similarity">
    <text evidence="4">Belongs to the radical SAM superfamily. KamA family.</text>
</comment>
<evidence type="ECO:0000256" key="1">
    <source>
        <dbReference type="ARBA" id="ARBA00000911"/>
    </source>
</evidence>
<dbReference type="AlphaFoldDB" id="A0A3S0LQ75"/>
<dbReference type="SFLD" id="SFLDG01070">
    <property type="entry name" value="PLP-dependent"/>
    <property type="match status" value="1"/>
</dbReference>
<dbReference type="Proteomes" id="UP000279908">
    <property type="component" value="Unassembled WGS sequence"/>
</dbReference>
<evidence type="ECO:0000256" key="4">
    <source>
        <dbReference type="ARBA" id="ARBA00008703"/>
    </source>
</evidence>
<dbReference type="InterPro" id="IPR007197">
    <property type="entry name" value="rSAM"/>
</dbReference>
<sequence>MTLSQVQKKILTTIDPHAGVAQWTDWKWQMRNSIRDLKTYESLLGIELSHEQREAFTQTAAKFPMSITPYYLSLINTADMENDPVFLQSVPSPHELHILPGDMADPLHEDRDSPAPCVTHRYPDRVLLLVSNTCPMYCRHCTRKRKVGDQDTIPSREAISAGIEYIRQTPRVRDVLLSGGDPFLLSDEYLDWILAELRAIPHVEIIRIGTRTPVVLPQRITPELVAMLKKHQPVWVNTHFNHPRELTQSSKNALAMLADGGLPLGNQTVLLSGINDCPRIMKALVHKLVRNRVRPYYLYQCDLSEGLSHFRTPVGKGIEILESLIGHTSGFSVPTYVIDAPGGGGKIPVMPNYLISWSTNKVVLRNYEGVITTYKEPDSYEPTFCDRNCDRCDLQLNLSDADEGESIGIQQLLSDYDETISLVPASNERFSRRKDEEQPGE</sequence>
<proteinExistence type="inferred from homology"/>
<evidence type="ECO:0000256" key="9">
    <source>
        <dbReference type="ARBA" id="ARBA00022723"/>
    </source>
</evidence>
<dbReference type="InterPro" id="IPR013785">
    <property type="entry name" value="Aldolase_TIM"/>
</dbReference>
<evidence type="ECO:0000256" key="12">
    <source>
        <dbReference type="ARBA" id="ARBA00023014"/>
    </source>
</evidence>
<feature type="binding site" evidence="14">
    <location>
        <position position="138"/>
    </location>
    <ligand>
        <name>[4Fe-4S] cluster</name>
        <dbReference type="ChEBI" id="CHEBI:49883"/>
        <note>4Fe-4S-S-AdoMet</note>
    </ligand>
</feature>
<evidence type="ECO:0000313" key="21">
    <source>
        <dbReference type="Proteomes" id="UP000327458"/>
    </source>
</evidence>
<dbReference type="EMBL" id="WUBZ01000005">
    <property type="protein sequence ID" value="MWV53906.1"/>
    <property type="molecule type" value="Genomic_DNA"/>
</dbReference>
<evidence type="ECO:0000256" key="3">
    <source>
        <dbReference type="ARBA" id="ARBA00001966"/>
    </source>
</evidence>
<keyword evidence="11" id="KW-0408">Iron</keyword>
<keyword evidence="12 14" id="KW-0411">Iron-sulfur</keyword>
<dbReference type="PANTHER" id="PTHR30538">
    <property type="entry name" value="LYSINE 2,3-AMINOMUTASE-RELATED"/>
    <property type="match status" value="1"/>
</dbReference>
<keyword evidence="13 19" id="KW-0413">Isomerase</keyword>
<protein>
    <recommendedName>
        <fullName evidence="6">L-lysine 2,3-aminomutase</fullName>
        <ecNumber evidence="5">5.4.3.2</ecNumber>
    </recommendedName>
</protein>
<dbReference type="Proteomes" id="UP000489351">
    <property type="component" value="Unassembled WGS sequence"/>
</dbReference>
<feature type="binding site" evidence="14">
    <location>
        <position position="134"/>
    </location>
    <ligand>
        <name>[4Fe-4S] cluster</name>
        <dbReference type="ChEBI" id="CHEBI:49883"/>
        <note>4Fe-4S-S-AdoMet</note>
    </ligand>
</feature>
<evidence type="ECO:0000313" key="18">
    <source>
        <dbReference type="EMBL" id="MWV53906.1"/>
    </source>
</evidence>
<evidence type="ECO:0000256" key="14">
    <source>
        <dbReference type="PIRSR" id="PIRSR004911-1"/>
    </source>
</evidence>
<reference evidence="19 20" key="1">
    <citation type="submission" date="2018-12" db="EMBL/GenBank/DDBJ databases">
        <authorList>
            <person name="Lunina O.N."/>
            <person name="Grouzdev D.S."/>
            <person name="Gorlenko V.M."/>
            <person name="Savvichev A.S."/>
        </authorList>
    </citation>
    <scope>NUCLEOTIDE SEQUENCE [LARGE SCALE GENOMIC DNA]</scope>
    <source>
        <strain evidence="19 20">BrKhr-17</strain>
    </source>
</reference>
<dbReference type="Gene3D" id="6.20.120.40">
    <property type="match status" value="1"/>
</dbReference>
<evidence type="ECO:0000256" key="7">
    <source>
        <dbReference type="ARBA" id="ARBA00022485"/>
    </source>
</evidence>
<dbReference type="PANTHER" id="PTHR30538:SF1">
    <property type="entry name" value="L-LYSINE 2,3-AMINOMUTASE"/>
    <property type="match status" value="1"/>
</dbReference>
<dbReference type="CDD" id="cd01335">
    <property type="entry name" value="Radical_SAM"/>
    <property type="match status" value="1"/>
</dbReference>
<comment type="cofactor">
    <cofactor evidence="3">
        <name>[4Fe-4S] cluster</name>
        <dbReference type="ChEBI" id="CHEBI:49883"/>
    </cofactor>
</comment>
<reference evidence="18 22" key="3">
    <citation type="submission" date="2019-11" db="EMBL/GenBank/DDBJ databases">
        <title>Green- and brown-colored morphotypes of Chlorobia in the stratified aquatic ecosystems of Kandalaksha Gulf (White Sea): A model for study of the accessory genome evolution.</title>
        <authorList>
            <person name="Grouzdev D.S."/>
        </authorList>
    </citation>
    <scope>NUCLEOTIDE SEQUENCE [LARGE SCALE GENOMIC DNA]</scope>
    <source>
        <strain evidence="18 22">ZM</strain>
    </source>
</reference>
<evidence type="ECO:0000259" key="16">
    <source>
        <dbReference type="PROSITE" id="PS51918"/>
    </source>
</evidence>
<dbReference type="PIRSF" id="PIRSF004911">
    <property type="entry name" value="DUF160"/>
    <property type="match status" value="1"/>
</dbReference>
<evidence type="ECO:0000256" key="5">
    <source>
        <dbReference type="ARBA" id="ARBA00012144"/>
    </source>
</evidence>
<evidence type="ECO:0000313" key="19">
    <source>
        <dbReference type="EMBL" id="RTY38800.1"/>
    </source>
</evidence>
<dbReference type="GO" id="GO:0051539">
    <property type="term" value="F:4 iron, 4 sulfur cluster binding"/>
    <property type="evidence" value="ECO:0007669"/>
    <property type="project" value="UniProtKB-KW"/>
</dbReference>
<accession>A0A3S0LQ75</accession>
<keyword evidence="8" id="KW-0949">S-adenosyl-L-methionine</keyword>
<evidence type="ECO:0000313" key="20">
    <source>
        <dbReference type="Proteomes" id="UP000279908"/>
    </source>
</evidence>
<dbReference type="SFLD" id="SFLDF00283">
    <property type="entry name" value="L-lysine_2_3-aminomutase_(LAM"/>
    <property type="match status" value="1"/>
</dbReference>
<feature type="domain" description="Radical SAM core" evidence="16">
    <location>
        <begin position="120"/>
        <end position="332"/>
    </location>
</feature>
<keyword evidence="9 14" id="KW-0479">Metal-binding</keyword>
<dbReference type="SFLD" id="SFLDS00029">
    <property type="entry name" value="Radical_SAM"/>
    <property type="match status" value="1"/>
</dbReference>
<dbReference type="GO" id="GO:0046872">
    <property type="term" value="F:metal ion binding"/>
    <property type="evidence" value="ECO:0007669"/>
    <property type="project" value="UniProtKB-KW"/>
</dbReference>
<dbReference type="RefSeq" id="WP_126383868.1">
    <property type="nucleotide sequence ID" value="NZ_CP041698.1"/>
</dbReference>
<feature type="binding site" evidence="14">
    <location>
        <position position="141"/>
    </location>
    <ligand>
        <name>[4Fe-4S] cluster</name>
        <dbReference type="ChEBI" id="CHEBI:49883"/>
        <note>4Fe-4S-S-AdoMet</note>
    </ligand>
</feature>
<name>A0A3S0LQ75_CHLPH</name>
<dbReference type="FunFam" id="3.20.20.70:FF:000095">
    <property type="entry name" value="Lysine 2,3-aminomutase"/>
    <property type="match status" value="1"/>
</dbReference>
<dbReference type="InterPro" id="IPR003739">
    <property type="entry name" value="Lys_aminomutase/Glu_NH3_mut"/>
</dbReference>
<dbReference type="EC" id="5.4.3.2" evidence="5"/>
<keyword evidence="7 14" id="KW-0004">4Fe-4S</keyword>
<evidence type="ECO:0000313" key="17">
    <source>
        <dbReference type="EMBL" id="KAA6232998.1"/>
    </source>
</evidence>
<dbReference type="EMBL" id="VMRG01000001">
    <property type="protein sequence ID" value="KAA6232998.1"/>
    <property type="molecule type" value="Genomic_DNA"/>
</dbReference>
<dbReference type="SUPFAM" id="SSF102114">
    <property type="entry name" value="Radical SAM enzymes"/>
    <property type="match status" value="1"/>
</dbReference>
<comment type="cofactor">
    <cofactor evidence="2 15">
        <name>pyridoxal 5'-phosphate</name>
        <dbReference type="ChEBI" id="CHEBI:597326"/>
    </cofactor>
</comment>
<dbReference type="InterPro" id="IPR058240">
    <property type="entry name" value="rSAM_sf"/>
</dbReference>